<reference evidence="1 2" key="1">
    <citation type="journal article" date="2020" name="Cell">
        <title>Large-Scale Comparative Analyses of Tick Genomes Elucidate Their Genetic Diversity and Vector Capacities.</title>
        <authorList>
            <consortium name="Tick Genome and Microbiome Consortium (TIGMIC)"/>
            <person name="Jia N."/>
            <person name="Wang J."/>
            <person name="Shi W."/>
            <person name="Du L."/>
            <person name="Sun Y."/>
            <person name="Zhan W."/>
            <person name="Jiang J.F."/>
            <person name="Wang Q."/>
            <person name="Zhang B."/>
            <person name="Ji P."/>
            <person name="Bell-Sakyi L."/>
            <person name="Cui X.M."/>
            <person name="Yuan T.T."/>
            <person name="Jiang B.G."/>
            <person name="Yang W.F."/>
            <person name="Lam T.T."/>
            <person name="Chang Q.C."/>
            <person name="Ding S.J."/>
            <person name="Wang X.J."/>
            <person name="Zhu J.G."/>
            <person name="Ruan X.D."/>
            <person name="Zhao L."/>
            <person name="Wei J.T."/>
            <person name="Ye R.Z."/>
            <person name="Que T.C."/>
            <person name="Du C.H."/>
            <person name="Zhou Y.H."/>
            <person name="Cheng J.X."/>
            <person name="Dai P.F."/>
            <person name="Guo W.B."/>
            <person name="Han X.H."/>
            <person name="Huang E.J."/>
            <person name="Li L.F."/>
            <person name="Wei W."/>
            <person name="Gao Y.C."/>
            <person name="Liu J.Z."/>
            <person name="Shao H.Z."/>
            <person name="Wang X."/>
            <person name="Wang C.C."/>
            <person name="Yang T.C."/>
            <person name="Huo Q.B."/>
            <person name="Li W."/>
            <person name="Chen H.Y."/>
            <person name="Chen S.E."/>
            <person name="Zhou L.G."/>
            <person name="Ni X.B."/>
            <person name="Tian J.H."/>
            <person name="Sheng Y."/>
            <person name="Liu T."/>
            <person name="Pan Y.S."/>
            <person name="Xia L.Y."/>
            <person name="Li J."/>
            <person name="Zhao F."/>
            <person name="Cao W.C."/>
        </authorList>
    </citation>
    <scope>NUCLEOTIDE SEQUENCE [LARGE SCALE GENOMIC DNA]</scope>
    <source>
        <strain evidence="1">Iper-2018</strain>
    </source>
</reference>
<accession>A0AC60Q0Z7</accession>
<evidence type="ECO:0000313" key="1">
    <source>
        <dbReference type="EMBL" id="KAG0427323.1"/>
    </source>
</evidence>
<name>A0AC60Q0Z7_IXOPE</name>
<dbReference type="EMBL" id="JABSTQ010009640">
    <property type="protein sequence ID" value="KAG0427323.1"/>
    <property type="molecule type" value="Genomic_DNA"/>
</dbReference>
<keyword evidence="2" id="KW-1185">Reference proteome</keyword>
<proteinExistence type="predicted"/>
<organism evidence="1 2">
    <name type="scientific">Ixodes persulcatus</name>
    <name type="common">Taiga tick</name>
    <dbReference type="NCBI Taxonomy" id="34615"/>
    <lineage>
        <taxon>Eukaryota</taxon>
        <taxon>Metazoa</taxon>
        <taxon>Ecdysozoa</taxon>
        <taxon>Arthropoda</taxon>
        <taxon>Chelicerata</taxon>
        <taxon>Arachnida</taxon>
        <taxon>Acari</taxon>
        <taxon>Parasitiformes</taxon>
        <taxon>Ixodida</taxon>
        <taxon>Ixodoidea</taxon>
        <taxon>Ixodidae</taxon>
        <taxon>Ixodinae</taxon>
        <taxon>Ixodes</taxon>
    </lineage>
</organism>
<sequence length="417" mass="46939">MRKQMRRGRSERTNNYKAVVVAIPYVKGVSESIRRTLLPLGVQTTFKPHLKLRDLISKPKDATPPESQCGVVHKVNCQDCDSSYIGDAGVFSCDLCSYSTTFQKYFQQHLMKHADHRPHTCTVCGDTFKMKCHLVIHMQRHTTKSSKPVASKKPLASKKLRAAKRMLRKRSASLSQLPEEFPPKARQQLECRECSFKTSVYRTLMVHQDAHKCDRRLKCRFCDYITVHRSSLLSHEARHALQTSPSIAVGAVATIKAKKKKKQVYKCHTCGYATKYMGRLATHQKSHIVAAEMSLNGTAELSAEEDQLPHKCDFKCTSCPKLFKTKTGMQTHAKEHAKALRPPQREDGASGMRGSMSPGTFSNGDDSKARRGVQVVERIYCCLVCPAELSSRQSLENHMVSDHDQLRPASRSSSLYA</sequence>
<protein>
    <submittedName>
        <fullName evidence="1">Uncharacterized protein</fullName>
    </submittedName>
</protein>
<dbReference type="Proteomes" id="UP000805193">
    <property type="component" value="Unassembled WGS sequence"/>
</dbReference>
<comment type="caution">
    <text evidence="1">The sequence shown here is derived from an EMBL/GenBank/DDBJ whole genome shotgun (WGS) entry which is preliminary data.</text>
</comment>
<gene>
    <name evidence="1" type="ORF">HPB47_025628</name>
</gene>
<evidence type="ECO:0000313" key="2">
    <source>
        <dbReference type="Proteomes" id="UP000805193"/>
    </source>
</evidence>